<feature type="region of interest" description="Disordered" evidence="1">
    <location>
        <begin position="1"/>
        <end position="30"/>
    </location>
</feature>
<dbReference type="AlphaFoldDB" id="A0A939T8N5"/>
<comment type="caution">
    <text evidence="2">The sequence shown here is derived from an EMBL/GenBank/DDBJ whole genome shotgun (WGS) entry which is preliminary data.</text>
</comment>
<gene>
    <name evidence="2" type="ORF">J4573_40025</name>
</gene>
<proteinExistence type="predicted"/>
<evidence type="ECO:0000313" key="2">
    <source>
        <dbReference type="EMBL" id="MBO2453339.1"/>
    </source>
</evidence>
<dbReference type="EMBL" id="JAGEOJ010000020">
    <property type="protein sequence ID" value="MBO2453339.1"/>
    <property type="molecule type" value="Genomic_DNA"/>
</dbReference>
<dbReference type="RefSeq" id="WP_208261364.1">
    <property type="nucleotide sequence ID" value="NZ_JAGEOJ010000020.1"/>
</dbReference>
<protein>
    <submittedName>
        <fullName evidence="2">Uncharacterized protein</fullName>
    </submittedName>
</protein>
<evidence type="ECO:0000313" key="3">
    <source>
        <dbReference type="Proteomes" id="UP000669179"/>
    </source>
</evidence>
<evidence type="ECO:0000256" key="1">
    <source>
        <dbReference type="SAM" id="MobiDB-lite"/>
    </source>
</evidence>
<keyword evidence="3" id="KW-1185">Reference proteome</keyword>
<reference evidence="2" key="1">
    <citation type="submission" date="2021-03" db="EMBL/GenBank/DDBJ databases">
        <authorList>
            <person name="Kanchanasin P."/>
            <person name="Saeng-In P."/>
            <person name="Phongsopitanun W."/>
            <person name="Yuki M."/>
            <person name="Kudo T."/>
            <person name="Ohkuma M."/>
            <person name="Tanasupawat S."/>
        </authorList>
    </citation>
    <scope>NUCLEOTIDE SEQUENCE</scope>
    <source>
        <strain evidence="2">GKU 128</strain>
    </source>
</reference>
<organism evidence="2 3">
    <name type="scientific">Actinomadura barringtoniae</name>
    <dbReference type="NCBI Taxonomy" id="1427535"/>
    <lineage>
        <taxon>Bacteria</taxon>
        <taxon>Bacillati</taxon>
        <taxon>Actinomycetota</taxon>
        <taxon>Actinomycetes</taxon>
        <taxon>Streptosporangiales</taxon>
        <taxon>Thermomonosporaceae</taxon>
        <taxon>Actinomadura</taxon>
    </lineage>
</organism>
<accession>A0A939T8N5</accession>
<name>A0A939T8N5_9ACTN</name>
<dbReference type="Proteomes" id="UP000669179">
    <property type="component" value="Unassembled WGS sequence"/>
</dbReference>
<sequence length="56" mass="5397">MGDGSGGEFGEAEAVEAGGTHDDAVGGLGVKGDEDAYPVVAQAEVGWFGGGGEDLV</sequence>